<accession>A0A8H7PCG0</accession>
<gene>
    <name evidence="1" type="ORF">INT43_004112</name>
</gene>
<name>A0A8H7PCG0_MORIS</name>
<dbReference type="EMBL" id="JAEPQZ010000023">
    <property type="protein sequence ID" value="KAG2171258.1"/>
    <property type="molecule type" value="Genomic_DNA"/>
</dbReference>
<dbReference type="Proteomes" id="UP000654370">
    <property type="component" value="Unassembled WGS sequence"/>
</dbReference>
<reference evidence="1" key="1">
    <citation type="submission" date="2020-12" db="EMBL/GenBank/DDBJ databases">
        <title>Metabolic potential, ecology and presence of endohyphal bacteria is reflected in genomic diversity of Mucoromycotina.</title>
        <authorList>
            <person name="Muszewska A."/>
            <person name="Okrasinska A."/>
            <person name="Steczkiewicz K."/>
            <person name="Drgas O."/>
            <person name="Orlowska M."/>
            <person name="Perlinska-Lenart U."/>
            <person name="Aleksandrzak-Piekarczyk T."/>
            <person name="Szatraj K."/>
            <person name="Zielenkiewicz U."/>
            <person name="Pilsyk S."/>
            <person name="Malc E."/>
            <person name="Mieczkowski P."/>
            <person name="Kruszewska J.S."/>
            <person name="Biernat P."/>
            <person name="Pawlowska J."/>
        </authorList>
    </citation>
    <scope>NUCLEOTIDE SEQUENCE</scope>
    <source>
        <strain evidence="1">WA0000067209</strain>
    </source>
</reference>
<organism evidence="1 2">
    <name type="scientific">Mortierella isabellina</name>
    <name type="common">Filamentous fungus</name>
    <name type="synonym">Umbelopsis isabellina</name>
    <dbReference type="NCBI Taxonomy" id="91625"/>
    <lineage>
        <taxon>Eukaryota</taxon>
        <taxon>Fungi</taxon>
        <taxon>Fungi incertae sedis</taxon>
        <taxon>Mucoromycota</taxon>
        <taxon>Mucoromycotina</taxon>
        <taxon>Umbelopsidomycetes</taxon>
        <taxon>Umbelopsidales</taxon>
        <taxon>Umbelopsidaceae</taxon>
        <taxon>Umbelopsis</taxon>
    </lineage>
</organism>
<dbReference type="OrthoDB" id="2350333at2759"/>
<feature type="non-terminal residue" evidence="1">
    <location>
        <position position="1"/>
    </location>
</feature>
<proteinExistence type="predicted"/>
<protein>
    <submittedName>
        <fullName evidence="1">Uncharacterized protein</fullName>
    </submittedName>
</protein>
<evidence type="ECO:0000313" key="2">
    <source>
        <dbReference type="Proteomes" id="UP000654370"/>
    </source>
</evidence>
<comment type="caution">
    <text evidence="1">The sequence shown here is derived from an EMBL/GenBank/DDBJ whole genome shotgun (WGS) entry which is preliminary data.</text>
</comment>
<evidence type="ECO:0000313" key="1">
    <source>
        <dbReference type="EMBL" id="KAG2171258.1"/>
    </source>
</evidence>
<keyword evidence="2" id="KW-1185">Reference proteome</keyword>
<dbReference type="AlphaFoldDB" id="A0A8H7PCG0"/>
<sequence length="164" mass="18742">MKFDELKGQQWRAEWGETTLNASSERRNKSSDPEVRARIGQRCDYLLTYKGHAMYPEVLIGEVSGGIPAGANWKTWYDFLMKLVLGSRDCILRAIERCGEQGKTTVILRKLETTGFRLTVYAVGFFHGMWRVMMLDECFLPSSNEDKESRIEVYSVLKGLMTAA</sequence>